<evidence type="ECO:0000256" key="5">
    <source>
        <dbReference type="ARBA" id="ARBA00022989"/>
    </source>
</evidence>
<evidence type="ECO:0000256" key="3">
    <source>
        <dbReference type="ARBA" id="ARBA00022679"/>
    </source>
</evidence>
<evidence type="ECO:0000313" key="10">
    <source>
        <dbReference type="Proteomes" id="UP000006873"/>
    </source>
</evidence>
<dbReference type="SUPFAM" id="SSF53448">
    <property type="entry name" value="Nucleotide-diphospho-sugar transferases"/>
    <property type="match status" value="1"/>
</dbReference>
<dbReference type="EMBL" id="CP002273">
    <property type="protein sequence ID" value="ADO38802.1"/>
    <property type="molecule type" value="Genomic_DNA"/>
</dbReference>
<keyword evidence="2" id="KW-0328">Glycosyltransferase</keyword>
<dbReference type="PANTHER" id="PTHR48090">
    <property type="entry name" value="UNDECAPRENYL-PHOSPHATE 4-DEOXY-4-FORMAMIDO-L-ARABINOSE TRANSFERASE-RELATED"/>
    <property type="match status" value="1"/>
</dbReference>
<dbReference type="Pfam" id="PF00535">
    <property type="entry name" value="Glycos_transf_2"/>
    <property type="match status" value="1"/>
</dbReference>
<dbReference type="CAZy" id="GT2">
    <property type="family name" value="Glycosyltransferase Family 2"/>
</dbReference>
<dbReference type="CDD" id="cd04187">
    <property type="entry name" value="DPM1_like_bac"/>
    <property type="match status" value="1"/>
</dbReference>
<dbReference type="Gene3D" id="3.90.550.10">
    <property type="entry name" value="Spore Coat Polysaccharide Biosynthesis Protein SpsA, Chain A"/>
    <property type="match status" value="1"/>
</dbReference>
<dbReference type="eggNOG" id="COG0463">
    <property type="taxonomic scope" value="Bacteria"/>
</dbReference>
<accession>E3GGJ7</accession>
<dbReference type="GO" id="GO:0005886">
    <property type="term" value="C:plasma membrane"/>
    <property type="evidence" value="ECO:0007669"/>
    <property type="project" value="TreeGrafter"/>
</dbReference>
<keyword evidence="6 7" id="KW-0472">Membrane</keyword>
<evidence type="ECO:0000256" key="7">
    <source>
        <dbReference type="SAM" id="Phobius"/>
    </source>
</evidence>
<dbReference type="InterPro" id="IPR029044">
    <property type="entry name" value="Nucleotide-diphossugar_trans"/>
</dbReference>
<dbReference type="InterPro" id="IPR050256">
    <property type="entry name" value="Glycosyltransferase_2"/>
</dbReference>
<feature type="transmembrane region" description="Helical" evidence="7">
    <location>
        <begin position="228"/>
        <end position="253"/>
    </location>
</feature>
<keyword evidence="10" id="KW-1185">Reference proteome</keyword>
<evidence type="ECO:0000259" key="8">
    <source>
        <dbReference type="Pfam" id="PF00535"/>
    </source>
</evidence>
<sequence>MNKKLISIVIPCYNEEKSISEMYNRIKNIFKVQLVNYDYEIIFVDDYSSDNTRSEIERVCVIDKRVKAIFNAKNFGFHRNVFSSLQYGNGVATFLLFGDIQDPPEMLPKFVECWESGSKVVVGQRSKSNESKIMSFFRFMYYKIIDWFSDSKQIDLFTGFGLYDQEFINVLKSIEDVQPYFKAVVSEYGMDVEIVKYEQSASQRGKSNFNFWKNYDFAMQGITSSTKLLMRFATFIGALIGLLCLSFAIFVLINKLLHWNTYPAGTASVTIGIFFVGAVQLFFTGILGEYILSINSRVTKKPRVVIEKKINFENRDKID</sequence>
<evidence type="ECO:0000256" key="1">
    <source>
        <dbReference type="ARBA" id="ARBA00004141"/>
    </source>
</evidence>
<dbReference type="GeneID" id="68364743"/>
<feature type="transmembrane region" description="Helical" evidence="7">
    <location>
        <begin position="273"/>
        <end position="292"/>
    </location>
</feature>
<dbReference type="AlphaFoldDB" id="E3GGJ7"/>
<evidence type="ECO:0000313" key="9">
    <source>
        <dbReference type="EMBL" id="ADO38802.1"/>
    </source>
</evidence>
<dbReference type="Proteomes" id="UP000006873">
    <property type="component" value="Chromosome"/>
</dbReference>
<proteinExistence type="predicted"/>
<keyword evidence="4 7" id="KW-0812">Transmembrane</keyword>
<evidence type="ECO:0000256" key="6">
    <source>
        <dbReference type="ARBA" id="ARBA00023136"/>
    </source>
</evidence>
<dbReference type="InterPro" id="IPR001173">
    <property type="entry name" value="Glyco_trans_2-like"/>
</dbReference>
<dbReference type="PANTHER" id="PTHR48090:SF1">
    <property type="entry name" value="PROPHAGE BACTOPRENOL GLUCOSYL TRANSFERASE HOMOLOG"/>
    <property type="match status" value="1"/>
</dbReference>
<reference key="1">
    <citation type="submission" date="2010-09" db="EMBL/GenBank/DDBJ databases">
        <authorList>
            <person name="Roh H."/>
            <person name="Ko H.-J."/>
            <person name="Kim D."/>
            <person name="Choi D.G."/>
            <person name="Park S."/>
            <person name="Kim S."/>
            <person name="Kim K.H."/>
            <person name="Chang I.S."/>
            <person name="Choi I.-G."/>
        </authorList>
    </citation>
    <scope>NUCLEOTIDE SEQUENCE</scope>
    <source>
        <strain>KIST612</strain>
    </source>
</reference>
<feature type="domain" description="Glycosyltransferase 2-like" evidence="8">
    <location>
        <begin position="7"/>
        <end position="131"/>
    </location>
</feature>
<name>E3GGJ7_9FIRM</name>
<keyword evidence="5 7" id="KW-1133">Transmembrane helix</keyword>
<evidence type="ECO:0000256" key="4">
    <source>
        <dbReference type="ARBA" id="ARBA00022692"/>
    </source>
</evidence>
<organism evidence="9 10">
    <name type="scientific">Eubacterium callanderi</name>
    <dbReference type="NCBI Taxonomy" id="53442"/>
    <lineage>
        <taxon>Bacteria</taxon>
        <taxon>Bacillati</taxon>
        <taxon>Bacillota</taxon>
        <taxon>Clostridia</taxon>
        <taxon>Eubacteriales</taxon>
        <taxon>Eubacteriaceae</taxon>
        <taxon>Eubacterium</taxon>
    </lineage>
</organism>
<comment type="subcellular location">
    <subcellularLocation>
        <location evidence="1">Membrane</location>
        <topology evidence="1">Multi-pass membrane protein</topology>
    </subcellularLocation>
</comment>
<dbReference type="RefSeq" id="WP_013382109.1">
    <property type="nucleotide sequence ID" value="NC_014624.2"/>
</dbReference>
<reference evidence="9 10" key="2">
    <citation type="journal article" date="2011" name="J. Bacteriol.">
        <title>Complete genome sequence of a carbon monoxide-utilizing acetogen, Eubacterium limosum KIST612.</title>
        <authorList>
            <person name="Roh H."/>
            <person name="Ko H.J."/>
            <person name="Kim D."/>
            <person name="Choi D.G."/>
            <person name="Park S."/>
            <person name="Kim S."/>
            <person name="Chang I.S."/>
            <person name="Choi I.G."/>
        </authorList>
    </citation>
    <scope>NUCLEOTIDE SEQUENCE [LARGE SCALE GENOMIC DNA]</scope>
    <source>
        <strain evidence="9 10">KIST612</strain>
    </source>
</reference>
<dbReference type="GO" id="GO:0016757">
    <property type="term" value="F:glycosyltransferase activity"/>
    <property type="evidence" value="ECO:0007669"/>
    <property type="project" value="UniProtKB-KW"/>
</dbReference>
<keyword evidence="3 9" id="KW-0808">Transferase</keyword>
<dbReference type="KEGG" id="elm:ELI_3855"/>
<gene>
    <name evidence="9" type="ordered locus">ELI_3855</name>
</gene>
<dbReference type="HOGENOM" id="CLU_033536_0_1_9"/>
<protein>
    <submittedName>
        <fullName evidence="9">Glycosyl transferase family 2</fullName>
    </submittedName>
</protein>
<evidence type="ECO:0000256" key="2">
    <source>
        <dbReference type="ARBA" id="ARBA00022676"/>
    </source>
</evidence>